<accession>A0A0B7AQ03</accession>
<dbReference type="EMBL" id="HACG01035085">
    <property type="protein sequence ID" value="CEK81950.1"/>
    <property type="molecule type" value="Transcribed_RNA"/>
</dbReference>
<protein>
    <submittedName>
        <fullName evidence="1">Uncharacterized protein</fullName>
    </submittedName>
</protein>
<name>A0A0B7AQ03_9EUPU</name>
<organism evidence="1">
    <name type="scientific">Arion vulgaris</name>
    <dbReference type="NCBI Taxonomy" id="1028688"/>
    <lineage>
        <taxon>Eukaryota</taxon>
        <taxon>Metazoa</taxon>
        <taxon>Spiralia</taxon>
        <taxon>Lophotrochozoa</taxon>
        <taxon>Mollusca</taxon>
        <taxon>Gastropoda</taxon>
        <taxon>Heterobranchia</taxon>
        <taxon>Euthyneura</taxon>
        <taxon>Panpulmonata</taxon>
        <taxon>Eupulmonata</taxon>
        <taxon>Stylommatophora</taxon>
        <taxon>Helicina</taxon>
        <taxon>Arionoidea</taxon>
        <taxon>Arionidae</taxon>
        <taxon>Arion</taxon>
    </lineage>
</organism>
<gene>
    <name evidence="1" type="primary">ORF128834</name>
</gene>
<reference evidence="1" key="1">
    <citation type="submission" date="2014-12" db="EMBL/GenBank/DDBJ databases">
        <title>Insight into the proteome of Arion vulgaris.</title>
        <authorList>
            <person name="Aradska J."/>
            <person name="Bulat T."/>
            <person name="Smidak R."/>
            <person name="Sarate P."/>
            <person name="Gangsoo J."/>
            <person name="Sialana F."/>
            <person name="Bilban M."/>
            <person name="Lubec G."/>
        </authorList>
    </citation>
    <scope>NUCLEOTIDE SEQUENCE</scope>
    <source>
        <tissue evidence="1">Skin</tissue>
    </source>
</reference>
<evidence type="ECO:0000313" key="1">
    <source>
        <dbReference type="EMBL" id="CEK81950.1"/>
    </source>
</evidence>
<proteinExistence type="predicted"/>
<dbReference type="AlphaFoldDB" id="A0A0B7AQ03"/>
<sequence length="77" mass="8711">MSFKTSAPGPDRIRYEDIDRLQEADKQDLCNECNSIHNDSILKKMAVQFNLIPLVKHGKNASFIASRSQIVQAAQHQ</sequence>